<dbReference type="EMBL" id="UINC01008360">
    <property type="protein sequence ID" value="SVA37645.1"/>
    <property type="molecule type" value="Genomic_DNA"/>
</dbReference>
<dbReference type="SUPFAM" id="SSF52218">
    <property type="entry name" value="Flavoproteins"/>
    <property type="match status" value="1"/>
</dbReference>
<protein>
    <recommendedName>
        <fullName evidence="2">NADPH-dependent FMN reductase-like domain-containing protein</fullName>
    </recommendedName>
</protein>
<proteinExistence type="predicted"/>
<evidence type="ECO:0008006" key="2">
    <source>
        <dbReference type="Google" id="ProtNLM"/>
    </source>
</evidence>
<dbReference type="Gene3D" id="3.40.50.360">
    <property type="match status" value="1"/>
</dbReference>
<organism evidence="1">
    <name type="scientific">marine metagenome</name>
    <dbReference type="NCBI Taxonomy" id="408172"/>
    <lineage>
        <taxon>unclassified sequences</taxon>
        <taxon>metagenomes</taxon>
        <taxon>ecological metagenomes</taxon>
    </lineage>
</organism>
<reference evidence="1" key="1">
    <citation type="submission" date="2018-05" db="EMBL/GenBank/DDBJ databases">
        <authorList>
            <person name="Lanie J.A."/>
            <person name="Ng W.-L."/>
            <person name="Kazmierczak K.M."/>
            <person name="Andrzejewski T.M."/>
            <person name="Davidsen T.M."/>
            <person name="Wayne K.J."/>
            <person name="Tettelin H."/>
            <person name="Glass J.I."/>
            <person name="Rusch D."/>
            <person name="Podicherti R."/>
            <person name="Tsui H.-C.T."/>
            <person name="Winkler M.E."/>
        </authorList>
    </citation>
    <scope>NUCLEOTIDE SEQUENCE</scope>
</reference>
<evidence type="ECO:0000313" key="1">
    <source>
        <dbReference type="EMBL" id="SVA37645.1"/>
    </source>
</evidence>
<feature type="non-terminal residue" evidence="1">
    <location>
        <position position="1"/>
    </location>
</feature>
<accession>A0A381VB92</accession>
<sequence>VGLTRAVTGLIMSRSAPDALSWLGTRSTIGTVSNRKRLLIIAHAPSDNTRRLFDAVVGGAQSPTIENVEVIARSPFDAGPDDVLAAQAVILGTTENLGYMSGALKDFFDRIYSPCLDKTEGLPYALYIRAGHDGTGTRRGIESIVTGLRWRAVQEPVLCRGDWQDDFVPQCEELGTALAAGLDLGVF</sequence>
<dbReference type="AlphaFoldDB" id="A0A381VB92"/>
<name>A0A381VB92_9ZZZZ</name>
<gene>
    <name evidence="1" type="ORF">METZ01_LOCUS90499</name>
</gene>
<dbReference type="InterPro" id="IPR029039">
    <property type="entry name" value="Flavoprotein-like_sf"/>
</dbReference>